<dbReference type="EMBL" id="JACXVP010000005">
    <property type="protein sequence ID" value="KAG5604534.1"/>
    <property type="molecule type" value="Genomic_DNA"/>
</dbReference>
<gene>
    <name evidence="1" type="ORF">H5410_026026</name>
</gene>
<sequence>MWHQGGVNKKKYVSNIEDSASSIIHKILMKQIGPILGFHLISETDTLAQSDPPNLVSLQLEHSTINSSVGSIDTTLIMPILETLELKYCVDVNRVMVSPKLVNLSILTTYTDKFEVFLKNEASEAPMMIQTVRLRKFKGTTSEMYLIQVMLAHSMKLERMIIEQCKRTNATYGYQPKQCKRNQKVNLGENWKRIFEC</sequence>
<organism evidence="1 2">
    <name type="scientific">Solanum commersonii</name>
    <name type="common">Commerson's wild potato</name>
    <name type="synonym">Commerson's nightshade</name>
    <dbReference type="NCBI Taxonomy" id="4109"/>
    <lineage>
        <taxon>Eukaryota</taxon>
        <taxon>Viridiplantae</taxon>
        <taxon>Streptophyta</taxon>
        <taxon>Embryophyta</taxon>
        <taxon>Tracheophyta</taxon>
        <taxon>Spermatophyta</taxon>
        <taxon>Magnoliopsida</taxon>
        <taxon>eudicotyledons</taxon>
        <taxon>Gunneridae</taxon>
        <taxon>Pentapetalae</taxon>
        <taxon>asterids</taxon>
        <taxon>lamiids</taxon>
        <taxon>Solanales</taxon>
        <taxon>Solanaceae</taxon>
        <taxon>Solanoideae</taxon>
        <taxon>Solaneae</taxon>
        <taxon>Solanum</taxon>
    </lineage>
</organism>
<dbReference type="Proteomes" id="UP000824120">
    <property type="component" value="Chromosome 5"/>
</dbReference>
<dbReference type="OrthoDB" id="1282595at2759"/>
<keyword evidence="2" id="KW-1185">Reference proteome</keyword>
<accession>A0A9J5Z098</accession>
<comment type="caution">
    <text evidence="1">The sequence shown here is derived from an EMBL/GenBank/DDBJ whole genome shotgun (WGS) entry which is preliminary data.</text>
</comment>
<name>A0A9J5Z098_SOLCO</name>
<proteinExistence type="predicted"/>
<dbReference type="AlphaFoldDB" id="A0A9J5Z098"/>
<reference evidence="1 2" key="1">
    <citation type="submission" date="2020-09" db="EMBL/GenBank/DDBJ databases">
        <title>De no assembly of potato wild relative species, Solanum commersonii.</title>
        <authorList>
            <person name="Cho K."/>
        </authorList>
    </citation>
    <scope>NUCLEOTIDE SEQUENCE [LARGE SCALE GENOMIC DNA]</scope>
    <source>
        <strain evidence="1">LZ3.2</strain>
        <tissue evidence="1">Leaf</tissue>
    </source>
</reference>
<protein>
    <submittedName>
        <fullName evidence="1">Uncharacterized protein</fullName>
    </submittedName>
</protein>
<evidence type="ECO:0000313" key="2">
    <source>
        <dbReference type="Proteomes" id="UP000824120"/>
    </source>
</evidence>
<evidence type="ECO:0000313" key="1">
    <source>
        <dbReference type="EMBL" id="KAG5604534.1"/>
    </source>
</evidence>